<evidence type="ECO:0008006" key="3">
    <source>
        <dbReference type="Google" id="ProtNLM"/>
    </source>
</evidence>
<dbReference type="EMBL" id="OY660870">
    <property type="protein sequence ID" value="CAJ1060111.1"/>
    <property type="molecule type" value="Genomic_DNA"/>
</dbReference>
<gene>
    <name evidence="1" type="ORF">XNOV1_A003420</name>
</gene>
<accession>A0AAV1FFE1</accession>
<protein>
    <recommendedName>
        <fullName evidence="3">Secreted protein</fullName>
    </recommendedName>
</protein>
<organism evidence="1 2">
    <name type="scientific">Xyrichtys novacula</name>
    <name type="common">Pearly razorfish</name>
    <name type="synonym">Hemipteronotus novacula</name>
    <dbReference type="NCBI Taxonomy" id="13765"/>
    <lineage>
        <taxon>Eukaryota</taxon>
        <taxon>Metazoa</taxon>
        <taxon>Chordata</taxon>
        <taxon>Craniata</taxon>
        <taxon>Vertebrata</taxon>
        <taxon>Euteleostomi</taxon>
        <taxon>Actinopterygii</taxon>
        <taxon>Neopterygii</taxon>
        <taxon>Teleostei</taxon>
        <taxon>Neoteleostei</taxon>
        <taxon>Acanthomorphata</taxon>
        <taxon>Eupercaria</taxon>
        <taxon>Labriformes</taxon>
        <taxon>Labridae</taxon>
        <taxon>Xyrichtys</taxon>
    </lineage>
</organism>
<dbReference type="Proteomes" id="UP001178508">
    <property type="component" value="Chromosome 7"/>
</dbReference>
<keyword evidence="2" id="KW-1185">Reference proteome</keyword>
<name>A0AAV1FFE1_XYRNO</name>
<evidence type="ECO:0000313" key="1">
    <source>
        <dbReference type="EMBL" id="CAJ1060111.1"/>
    </source>
</evidence>
<proteinExistence type="predicted"/>
<reference evidence="1" key="1">
    <citation type="submission" date="2023-08" db="EMBL/GenBank/DDBJ databases">
        <authorList>
            <person name="Alioto T."/>
            <person name="Alioto T."/>
            <person name="Gomez Garrido J."/>
        </authorList>
    </citation>
    <scope>NUCLEOTIDE SEQUENCE</scope>
</reference>
<dbReference type="AlphaFoldDB" id="A0AAV1FFE1"/>
<sequence length="118" mass="12709">MLHLAAWVCASWSVMETHKHIKAAIFPPSVTVPPPQRLESESTSSYFHFERSELIIVSEGVYSSCSLADVILTTPAVKAAECCVTIAASGLLHPSSLDAQTPQSPSGCFIIIIFLSFT</sequence>
<evidence type="ECO:0000313" key="2">
    <source>
        <dbReference type="Proteomes" id="UP001178508"/>
    </source>
</evidence>